<organism evidence="1 2">
    <name type="scientific">Pomacea canaliculata</name>
    <name type="common">Golden apple snail</name>
    <dbReference type="NCBI Taxonomy" id="400727"/>
    <lineage>
        <taxon>Eukaryota</taxon>
        <taxon>Metazoa</taxon>
        <taxon>Spiralia</taxon>
        <taxon>Lophotrochozoa</taxon>
        <taxon>Mollusca</taxon>
        <taxon>Gastropoda</taxon>
        <taxon>Caenogastropoda</taxon>
        <taxon>Architaenioglossa</taxon>
        <taxon>Ampullarioidea</taxon>
        <taxon>Ampullariidae</taxon>
        <taxon>Pomacea</taxon>
    </lineage>
</organism>
<evidence type="ECO:0000313" key="2">
    <source>
        <dbReference type="Proteomes" id="UP000245119"/>
    </source>
</evidence>
<sequence>MSSPLPSLMTSCRKTARATGAEKRCENTIKYAHGKVQSGALPLYTVEFMPARRLRCYEERVRGT</sequence>
<dbReference type="Proteomes" id="UP000245119">
    <property type="component" value="Linkage Group LG9"/>
</dbReference>
<accession>A0A2T7NTI0</accession>
<protein>
    <submittedName>
        <fullName evidence="1">Uncharacterized protein</fullName>
    </submittedName>
</protein>
<name>A0A2T7NTI0_POMCA</name>
<dbReference type="EMBL" id="PZQS01000009">
    <property type="protein sequence ID" value="PVD24479.1"/>
    <property type="molecule type" value="Genomic_DNA"/>
</dbReference>
<reference evidence="1 2" key="1">
    <citation type="submission" date="2018-04" db="EMBL/GenBank/DDBJ databases">
        <title>The genome of golden apple snail Pomacea canaliculata provides insight into stress tolerance and invasive adaptation.</title>
        <authorList>
            <person name="Liu C."/>
            <person name="Liu B."/>
            <person name="Ren Y."/>
            <person name="Zhang Y."/>
            <person name="Wang H."/>
            <person name="Li S."/>
            <person name="Jiang F."/>
            <person name="Yin L."/>
            <person name="Zhang G."/>
            <person name="Qian W."/>
            <person name="Fan W."/>
        </authorList>
    </citation>
    <scope>NUCLEOTIDE SEQUENCE [LARGE SCALE GENOMIC DNA]</scope>
    <source>
        <strain evidence="1">SZHN2017</strain>
        <tissue evidence="1">Muscle</tissue>
    </source>
</reference>
<proteinExistence type="predicted"/>
<evidence type="ECO:0000313" key="1">
    <source>
        <dbReference type="EMBL" id="PVD24479.1"/>
    </source>
</evidence>
<dbReference type="AlphaFoldDB" id="A0A2T7NTI0"/>
<comment type="caution">
    <text evidence="1">The sequence shown here is derived from an EMBL/GenBank/DDBJ whole genome shotgun (WGS) entry which is preliminary data.</text>
</comment>
<keyword evidence="2" id="KW-1185">Reference proteome</keyword>
<gene>
    <name evidence="1" type="ORF">C0Q70_14962</name>
</gene>